<name>A0A2T3KCZ3_9GAMM</name>
<proteinExistence type="predicted"/>
<comment type="caution">
    <text evidence="1">The sequence shown here is derived from an EMBL/GenBank/DDBJ whole genome shotgun (WGS) entry which is preliminary data.</text>
</comment>
<organism evidence="1 2">
    <name type="scientific">Photobacterium kishitanii</name>
    <dbReference type="NCBI Taxonomy" id="318456"/>
    <lineage>
        <taxon>Bacteria</taxon>
        <taxon>Pseudomonadati</taxon>
        <taxon>Pseudomonadota</taxon>
        <taxon>Gammaproteobacteria</taxon>
        <taxon>Vibrionales</taxon>
        <taxon>Vibrionaceae</taxon>
        <taxon>Photobacterium</taxon>
    </lineage>
</organism>
<reference evidence="1 2" key="1">
    <citation type="submission" date="2018-01" db="EMBL/GenBank/DDBJ databases">
        <title>Whole genome sequencing of Histamine producing bacteria.</title>
        <authorList>
            <person name="Butler K."/>
        </authorList>
    </citation>
    <scope>NUCLEOTIDE SEQUENCE [LARGE SCALE GENOMIC DNA]</scope>
    <source>
        <strain evidence="1 2">FS-7.2</strain>
    </source>
</reference>
<dbReference type="AlphaFoldDB" id="A0A2T3KCZ3"/>
<dbReference type="Proteomes" id="UP000241426">
    <property type="component" value="Unassembled WGS sequence"/>
</dbReference>
<evidence type="ECO:0000313" key="2">
    <source>
        <dbReference type="Proteomes" id="UP000241426"/>
    </source>
</evidence>
<sequence length="80" mass="9445">MCQFNLVALIVTRMRQNICKAFFAWLNHRNKGGTTVEEVCKTKLFLALCENIFIFNFQDHKPKKHQKIIIFLIHNQVITP</sequence>
<evidence type="ECO:0000313" key="1">
    <source>
        <dbReference type="EMBL" id="PSU93872.1"/>
    </source>
</evidence>
<accession>A0A2T3KCZ3</accession>
<dbReference type="EMBL" id="PYNF01000026">
    <property type="protein sequence ID" value="PSU93872.1"/>
    <property type="molecule type" value="Genomic_DNA"/>
</dbReference>
<protein>
    <submittedName>
        <fullName evidence="1">Uncharacterized protein</fullName>
    </submittedName>
</protein>
<gene>
    <name evidence="1" type="ORF">C9J27_20435</name>
</gene>